<keyword evidence="3" id="KW-1185">Reference proteome</keyword>
<accession>A0AAD5GMQ0</accession>
<dbReference type="GO" id="GO:0048367">
    <property type="term" value="P:shoot system development"/>
    <property type="evidence" value="ECO:0007669"/>
    <property type="project" value="InterPro"/>
</dbReference>
<name>A0AAD5GMQ0_AMBAR</name>
<dbReference type="Proteomes" id="UP001206925">
    <property type="component" value="Unassembled WGS sequence"/>
</dbReference>
<dbReference type="PANTHER" id="PTHR35504">
    <property type="entry name" value="PROTEIN EMBRYONIC FLOWER 1"/>
    <property type="match status" value="1"/>
</dbReference>
<feature type="compositionally biased region" description="Basic and acidic residues" evidence="1">
    <location>
        <begin position="237"/>
        <end position="251"/>
    </location>
</feature>
<sequence>MEIDLNKEESTEISIFINFSIREYVAEIRKTNPVKCWPFARDPDNKVVSSYQSSESTFLSGKNCPCNINGSDDTTDITEALNLSKVVNFNGKEDRPETTIDMTESLGSVNSNMGKVVCNGSSKLTLCKVNTGQNRLENNVDEGAKIRHNEAADNNEPGRNQLRRKPYKSRLLSDIYKDPASELRASCDITNAVNVNKRFVAEVDDDLDDDDVTLAAYFRKQKGVDITDAKLNKKRDINRVEEPSVDHDKKSNHGSKGSIGKDSNVATSRMKSRTDDMDTQTMPENKKDFQLQCSPKSNQFAEVSVKEATGKEKENEDSELEAVMLLACHFNEQKQILRELETDTTCARVKKKFGEHPTQSNKKLSIKTPAKTARKHIVKKITNEKLENSFYSVQRMSFMPAKATTDGDFQSHVEMTMMKAAGVGPDAQNCATLVCTFNRNPADFFTPNGEHKFMRGG</sequence>
<evidence type="ECO:0000256" key="1">
    <source>
        <dbReference type="SAM" id="MobiDB-lite"/>
    </source>
</evidence>
<dbReference type="AlphaFoldDB" id="A0AAD5GMQ0"/>
<dbReference type="PANTHER" id="PTHR35504:SF1">
    <property type="entry name" value="PROTEIN EMBRYONIC FLOWER 1"/>
    <property type="match status" value="1"/>
</dbReference>
<feature type="region of interest" description="Disordered" evidence="1">
    <location>
        <begin position="237"/>
        <end position="293"/>
    </location>
</feature>
<dbReference type="GO" id="GO:0045892">
    <property type="term" value="P:negative regulation of DNA-templated transcription"/>
    <property type="evidence" value="ECO:0007669"/>
    <property type="project" value="InterPro"/>
</dbReference>
<dbReference type="GO" id="GO:0009910">
    <property type="term" value="P:negative regulation of flower development"/>
    <property type="evidence" value="ECO:0007669"/>
    <property type="project" value="InterPro"/>
</dbReference>
<reference evidence="2" key="1">
    <citation type="submission" date="2022-06" db="EMBL/GenBank/DDBJ databases">
        <title>Uncovering the hologenomic basis of an extraordinary plant invasion.</title>
        <authorList>
            <person name="Bieker V.C."/>
            <person name="Martin M.D."/>
            <person name="Gilbert T."/>
            <person name="Hodgins K."/>
            <person name="Battlay P."/>
            <person name="Petersen B."/>
            <person name="Wilson J."/>
        </authorList>
    </citation>
    <scope>NUCLEOTIDE SEQUENCE</scope>
    <source>
        <strain evidence="2">AA19_3_7</strain>
        <tissue evidence="2">Leaf</tissue>
    </source>
</reference>
<evidence type="ECO:0000313" key="2">
    <source>
        <dbReference type="EMBL" id="KAI7748647.1"/>
    </source>
</evidence>
<comment type="caution">
    <text evidence="2">The sequence shown here is derived from an EMBL/GenBank/DDBJ whole genome shotgun (WGS) entry which is preliminary data.</text>
</comment>
<proteinExistence type="predicted"/>
<dbReference type="InterPro" id="IPR034583">
    <property type="entry name" value="EMF1"/>
</dbReference>
<protein>
    <submittedName>
        <fullName evidence="2">Uncharacterized protein</fullName>
    </submittedName>
</protein>
<dbReference type="EMBL" id="JAMZMK010006496">
    <property type="protein sequence ID" value="KAI7748647.1"/>
    <property type="molecule type" value="Genomic_DNA"/>
</dbReference>
<gene>
    <name evidence="2" type="ORF">M8C21_012447</name>
</gene>
<organism evidence="2 3">
    <name type="scientific">Ambrosia artemisiifolia</name>
    <name type="common">Common ragweed</name>
    <dbReference type="NCBI Taxonomy" id="4212"/>
    <lineage>
        <taxon>Eukaryota</taxon>
        <taxon>Viridiplantae</taxon>
        <taxon>Streptophyta</taxon>
        <taxon>Embryophyta</taxon>
        <taxon>Tracheophyta</taxon>
        <taxon>Spermatophyta</taxon>
        <taxon>Magnoliopsida</taxon>
        <taxon>eudicotyledons</taxon>
        <taxon>Gunneridae</taxon>
        <taxon>Pentapetalae</taxon>
        <taxon>asterids</taxon>
        <taxon>campanulids</taxon>
        <taxon>Asterales</taxon>
        <taxon>Asteraceae</taxon>
        <taxon>Asteroideae</taxon>
        <taxon>Heliantheae alliance</taxon>
        <taxon>Heliantheae</taxon>
        <taxon>Ambrosia</taxon>
    </lineage>
</organism>
<evidence type="ECO:0000313" key="3">
    <source>
        <dbReference type="Proteomes" id="UP001206925"/>
    </source>
</evidence>